<dbReference type="InterPro" id="IPR007157">
    <property type="entry name" value="PspA_VIPP1"/>
</dbReference>
<evidence type="ECO:0000256" key="1">
    <source>
        <dbReference type="ARBA" id="ARBA00043985"/>
    </source>
</evidence>
<dbReference type="Pfam" id="PF04012">
    <property type="entry name" value="PspA_IM30"/>
    <property type="match status" value="1"/>
</dbReference>
<evidence type="ECO:0000256" key="3">
    <source>
        <dbReference type="SAM" id="MobiDB-lite"/>
    </source>
</evidence>
<proteinExistence type="inferred from homology"/>
<feature type="coiled-coil region" evidence="2">
    <location>
        <begin position="100"/>
        <end position="162"/>
    </location>
</feature>
<dbReference type="PANTHER" id="PTHR31088:SF6">
    <property type="entry name" value="PHAGE SHOCK PROTEIN A"/>
    <property type="match status" value="1"/>
</dbReference>
<name>A0A382VXN5_9ZZZZ</name>
<reference evidence="4" key="1">
    <citation type="submission" date="2018-05" db="EMBL/GenBank/DDBJ databases">
        <authorList>
            <person name="Lanie J.A."/>
            <person name="Ng W.-L."/>
            <person name="Kazmierczak K.M."/>
            <person name="Andrzejewski T.M."/>
            <person name="Davidsen T.M."/>
            <person name="Wayne K.J."/>
            <person name="Tettelin H."/>
            <person name="Glass J.I."/>
            <person name="Rusch D."/>
            <person name="Podicherti R."/>
            <person name="Tsui H.-C.T."/>
            <person name="Winkler M.E."/>
        </authorList>
    </citation>
    <scope>NUCLEOTIDE SEQUENCE</scope>
</reference>
<feature type="compositionally biased region" description="Basic and acidic residues" evidence="3">
    <location>
        <begin position="236"/>
        <end position="245"/>
    </location>
</feature>
<dbReference type="AlphaFoldDB" id="A0A382VXN5"/>
<keyword evidence="2" id="KW-0175">Coiled coil</keyword>
<evidence type="ECO:0000256" key="2">
    <source>
        <dbReference type="SAM" id="Coils"/>
    </source>
</evidence>
<evidence type="ECO:0000313" key="4">
    <source>
        <dbReference type="EMBL" id="SVD50651.1"/>
    </source>
</evidence>
<gene>
    <name evidence="4" type="ORF">METZ01_LOCUS403505</name>
</gene>
<comment type="similarity">
    <text evidence="1">Belongs to the PspA/Vipp/IM30 family.</text>
</comment>
<organism evidence="4">
    <name type="scientific">marine metagenome</name>
    <dbReference type="NCBI Taxonomy" id="408172"/>
    <lineage>
        <taxon>unclassified sequences</taxon>
        <taxon>metagenomes</taxon>
        <taxon>ecological metagenomes</taxon>
    </lineage>
</organism>
<protein>
    <recommendedName>
        <fullName evidence="5">Phage shock protein A</fullName>
    </recommendedName>
</protein>
<accession>A0A382VXN5</accession>
<evidence type="ECO:0008006" key="5">
    <source>
        <dbReference type="Google" id="ProtNLM"/>
    </source>
</evidence>
<feature type="region of interest" description="Disordered" evidence="3">
    <location>
        <begin position="223"/>
        <end position="245"/>
    </location>
</feature>
<sequence>SASSQGSRKDMASIFNRLFKAGEAEAHSLVDKLEDPIKMSEQAVRDLRKDLQESLMSLAEVKSLAIRMTRDADDAKRLAGDYERKAMLLLQKGQSGDVEASEAERLAMEALNRKEEAAARALQTTQQAQTQNQMVADLQSNVNDLKSKVASYENDLVMLKGRARTANATRKINQRLSNVDNKGTVALLERMKEKVAEEEALSQAYGEMADSGRSIDDEIDKALVSSSPSKAADSLAELKSKMGIS</sequence>
<dbReference type="PANTHER" id="PTHR31088">
    <property type="entry name" value="MEMBRANE-ASSOCIATED PROTEIN VIPP1, CHLOROPLASTIC"/>
    <property type="match status" value="1"/>
</dbReference>
<feature type="non-terminal residue" evidence="4">
    <location>
        <position position="1"/>
    </location>
</feature>
<dbReference type="EMBL" id="UINC01155034">
    <property type="protein sequence ID" value="SVD50651.1"/>
    <property type="molecule type" value="Genomic_DNA"/>
</dbReference>